<dbReference type="PIRSF" id="PIRSF000097">
    <property type="entry name" value="AKR"/>
    <property type="match status" value="1"/>
</dbReference>
<accession>A0A556PPA5</accession>
<dbReference type="SUPFAM" id="SSF51430">
    <property type="entry name" value="NAD(P)-linked oxidoreductase"/>
    <property type="match status" value="1"/>
</dbReference>
<dbReference type="InterPro" id="IPR044500">
    <property type="entry name" value="AKR5G"/>
</dbReference>
<keyword evidence="9" id="KW-1185">Reference proteome</keyword>
<dbReference type="PANTHER" id="PTHR43827">
    <property type="entry name" value="2,5-DIKETO-D-GLUCONIC ACID REDUCTASE"/>
    <property type="match status" value="1"/>
</dbReference>
<comment type="similarity">
    <text evidence="1">Belongs to the aldo/keto reductase family.</text>
</comment>
<proteinExistence type="inferred from homology"/>
<dbReference type="RefSeq" id="WP_144088226.1">
    <property type="nucleotide sequence ID" value="NZ_VMHE01000005.1"/>
</dbReference>
<organism evidence="8 9">
    <name type="scientific">Allobacillus salarius</name>
    <dbReference type="NCBI Taxonomy" id="1955272"/>
    <lineage>
        <taxon>Bacteria</taxon>
        <taxon>Bacillati</taxon>
        <taxon>Bacillota</taxon>
        <taxon>Bacilli</taxon>
        <taxon>Bacillales</taxon>
        <taxon>Bacillaceae</taxon>
        <taxon>Allobacillus</taxon>
    </lineage>
</organism>
<sequence>MITHLQDTVTLSNGVKIPGFGLGVYKVEDGDTVIHAVSSALKNGYRHIDTATIYDNEKGVGQAVKESGVPREEIFITSKVWNDDQGYESTLKAFEETLEKLDTEYLDLYLIHWPVSGKYKDTYRALEKLYEEGKVRAIGVSNFHVHHLEDLMNDCTITPMIDQVEFHPHLTQSDLRKFCQENNIQFEAWSPLKKGRLFEDPTLMEIAETHGKTVAQVMLRWDIQHDVVTIPKSIREKRIVENADVFDFTLSEEEMKRIDEMNRDERTGSNPDTF</sequence>
<keyword evidence="2" id="KW-0521">NADP</keyword>
<feature type="site" description="Lowers pKa of active site Tyr" evidence="6">
    <location>
        <position position="79"/>
    </location>
</feature>
<comment type="caution">
    <text evidence="8">The sequence shown here is derived from an EMBL/GenBank/DDBJ whole genome shotgun (WGS) entry which is preliminary data.</text>
</comment>
<evidence type="ECO:0000256" key="6">
    <source>
        <dbReference type="PIRSR" id="PIRSR000097-3"/>
    </source>
</evidence>
<dbReference type="EMBL" id="VMHE01000005">
    <property type="protein sequence ID" value="TSJ66227.1"/>
    <property type="molecule type" value="Genomic_DNA"/>
</dbReference>
<name>A0A556PPA5_9BACI</name>
<feature type="active site" description="Proton donor" evidence="4">
    <location>
        <position position="54"/>
    </location>
</feature>
<protein>
    <submittedName>
        <fullName evidence="8">Aldo/keto reductase</fullName>
    </submittedName>
</protein>
<dbReference type="FunFam" id="3.20.20.100:FF:000015">
    <property type="entry name" value="Oxidoreductase, aldo/keto reductase family"/>
    <property type="match status" value="1"/>
</dbReference>
<dbReference type="CDD" id="cd19157">
    <property type="entry name" value="AKR_AKR5G1-3"/>
    <property type="match status" value="1"/>
</dbReference>
<dbReference type="InterPro" id="IPR018170">
    <property type="entry name" value="Aldo/ket_reductase_CS"/>
</dbReference>
<dbReference type="Pfam" id="PF00248">
    <property type="entry name" value="Aldo_ket_red"/>
    <property type="match status" value="1"/>
</dbReference>
<evidence type="ECO:0000256" key="2">
    <source>
        <dbReference type="ARBA" id="ARBA00022857"/>
    </source>
</evidence>
<evidence type="ECO:0000256" key="4">
    <source>
        <dbReference type="PIRSR" id="PIRSR000097-1"/>
    </source>
</evidence>
<dbReference type="AlphaFoldDB" id="A0A556PPA5"/>
<dbReference type="InterPro" id="IPR020471">
    <property type="entry name" value="AKR"/>
</dbReference>
<dbReference type="PROSITE" id="PS00062">
    <property type="entry name" value="ALDOKETO_REDUCTASE_2"/>
    <property type="match status" value="1"/>
</dbReference>
<evidence type="ECO:0000313" key="9">
    <source>
        <dbReference type="Proteomes" id="UP000316425"/>
    </source>
</evidence>
<evidence type="ECO:0000313" key="8">
    <source>
        <dbReference type="EMBL" id="TSJ66227.1"/>
    </source>
</evidence>
<reference evidence="8 9" key="1">
    <citation type="submission" date="2019-07" db="EMBL/GenBank/DDBJ databases">
        <title>Allobacillus sp. nov. SKP isolated from shrimp paste of Euphausiacea.</title>
        <authorList>
            <person name="Kanchanasin P."/>
            <person name="Tanasupawat S."/>
            <person name="Shi W."/>
            <person name="Wu L."/>
            <person name="Ma J."/>
        </authorList>
    </citation>
    <scope>NUCLEOTIDE SEQUENCE [LARGE SCALE GENOMIC DNA]</scope>
    <source>
        <strain evidence="8 9">SKP4-8</strain>
    </source>
</reference>
<evidence type="ECO:0000256" key="5">
    <source>
        <dbReference type="PIRSR" id="PIRSR000097-2"/>
    </source>
</evidence>
<dbReference type="InterPro" id="IPR023210">
    <property type="entry name" value="NADP_OxRdtase_dom"/>
</dbReference>
<evidence type="ECO:0000259" key="7">
    <source>
        <dbReference type="Pfam" id="PF00248"/>
    </source>
</evidence>
<dbReference type="PROSITE" id="PS00798">
    <property type="entry name" value="ALDOKETO_REDUCTASE_1"/>
    <property type="match status" value="1"/>
</dbReference>
<gene>
    <name evidence="8" type="ORF">FPQ13_04980</name>
</gene>
<dbReference type="PANTHER" id="PTHR43827:SF3">
    <property type="entry name" value="NADP-DEPENDENT OXIDOREDUCTASE DOMAIN-CONTAINING PROTEIN"/>
    <property type="match status" value="1"/>
</dbReference>
<evidence type="ECO:0000256" key="3">
    <source>
        <dbReference type="ARBA" id="ARBA00023002"/>
    </source>
</evidence>
<dbReference type="Gene3D" id="3.20.20.100">
    <property type="entry name" value="NADP-dependent oxidoreductase domain"/>
    <property type="match status" value="1"/>
</dbReference>
<dbReference type="OrthoDB" id="9804790at2"/>
<dbReference type="InterPro" id="IPR036812">
    <property type="entry name" value="NAD(P)_OxRdtase_dom_sf"/>
</dbReference>
<dbReference type="PRINTS" id="PR00069">
    <property type="entry name" value="ALDKETRDTASE"/>
</dbReference>
<feature type="domain" description="NADP-dependent oxidoreductase" evidence="7">
    <location>
        <begin position="29"/>
        <end position="262"/>
    </location>
</feature>
<evidence type="ECO:0000256" key="1">
    <source>
        <dbReference type="ARBA" id="ARBA00007905"/>
    </source>
</evidence>
<dbReference type="Proteomes" id="UP000316425">
    <property type="component" value="Unassembled WGS sequence"/>
</dbReference>
<keyword evidence="3" id="KW-0560">Oxidoreductase</keyword>
<dbReference type="GO" id="GO:0016616">
    <property type="term" value="F:oxidoreductase activity, acting on the CH-OH group of donors, NAD or NADP as acceptor"/>
    <property type="evidence" value="ECO:0007669"/>
    <property type="project" value="UniProtKB-ARBA"/>
</dbReference>
<feature type="binding site" evidence="5">
    <location>
        <position position="112"/>
    </location>
    <ligand>
        <name>substrate</name>
    </ligand>
</feature>